<feature type="non-terminal residue" evidence="1">
    <location>
        <position position="1"/>
    </location>
</feature>
<comment type="caution">
    <text evidence="1">The sequence shown here is derived from an EMBL/GenBank/DDBJ whole genome shotgun (WGS) entry which is preliminary data.</text>
</comment>
<organism evidence="1 2">
    <name type="scientific">Spiromyces aspiralis</name>
    <dbReference type="NCBI Taxonomy" id="68401"/>
    <lineage>
        <taxon>Eukaryota</taxon>
        <taxon>Fungi</taxon>
        <taxon>Fungi incertae sedis</taxon>
        <taxon>Zoopagomycota</taxon>
        <taxon>Kickxellomycotina</taxon>
        <taxon>Kickxellomycetes</taxon>
        <taxon>Kickxellales</taxon>
        <taxon>Kickxellaceae</taxon>
        <taxon>Spiromyces</taxon>
    </lineage>
</organism>
<evidence type="ECO:0000313" key="1">
    <source>
        <dbReference type="EMBL" id="KAJ1673796.1"/>
    </source>
</evidence>
<dbReference type="Proteomes" id="UP001145114">
    <property type="component" value="Unassembled WGS sequence"/>
</dbReference>
<keyword evidence="2" id="KW-1185">Reference proteome</keyword>
<accession>A0ACC1HEN8</accession>
<reference evidence="1" key="1">
    <citation type="submission" date="2022-06" db="EMBL/GenBank/DDBJ databases">
        <title>Phylogenomic reconstructions and comparative analyses of Kickxellomycotina fungi.</title>
        <authorList>
            <person name="Reynolds N.K."/>
            <person name="Stajich J.E."/>
            <person name="Barry K."/>
            <person name="Grigoriev I.V."/>
            <person name="Crous P."/>
            <person name="Smith M.E."/>
        </authorList>
    </citation>
    <scope>NUCLEOTIDE SEQUENCE</scope>
    <source>
        <strain evidence="1">RSA 2271</strain>
    </source>
</reference>
<protein>
    <submittedName>
        <fullName evidence="1">Uncharacterized protein</fullName>
    </submittedName>
</protein>
<dbReference type="EMBL" id="JAMZIH010006556">
    <property type="protein sequence ID" value="KAJ1673796.1"/>
    <property type="molecule type" value="Genomic_DNA"/>
</dbReference>
<feature type="non-terminal residue" evidence="1">
    <location>
        <position position="374"/>
    </location>
</feature>
<proteinExistence type="predicted"/>
<gene>
    <name evidence="1" type="ORF">EV182_004539</name>
</gene>
<name>A0ACC1HEN8_9FUNG</name>
<evidence type="ECO:0000313" key="2">
    <source>
        <dbReference type="Proteomes" id="UP001145114"/>
    </source>
</evidence>
<sequence length="374" mass="40935">LGTLIESASDAEFKRRVERALEIINDSLECSPSEVMLRSIELVQGLKWLYDQDHAPTASAFDELYTPVLDYVGLVFNIVLEEPDSSHEYFASMYKYVVDLIASHAFKSRAQNQRAIHALLAPMVLHPSFCQTCPNIPGARATFSSLVSMAVSAAPRHSPSTLEAWAPVHCAIIECLPLVVPLCGSQYLGWIAAVADAALDAEYSSVSLRLAAWSYLPALCHAFAAIDRDVWADLGNARVLPDDPTELLEAVAYLVGYISCASAGCLVDPYSIPDEEVDTVEDEGPNSLCLRTWLGFWFIVSNQQPPIARIGFVESVARFVNHAPLSDLSLHASPFGTNVISIHTSQFRELRLAVNLVISAYVADTPWDPDAALR</sequence>